<name>A0ACB7U2C9_DIOAL</name>
<comment type="caution">
    <text evidence="1">The sequence shown here is derived from an EMBL/GenBank/DDBJ whole genome shotgun (WGS) entry which is preliminary data.</text>
</comment>
<gene>
    <name evidence="1" type="ORF">IHE45_19G146500</name>
</gene>
<dbReference type="Proteomes" id="UP000827976">
    <property type="component" value="Chromosome 19"/>
</dbReference>
<evidence type="ECO:0000313" key="1">
    <source>
        <dbReference type="EMBL" id="KAH7654488.1"/>
    </source>
</evidence>
<accession>A0ACB7U2C9</accession>
<organism evidence="1 2">
    <name type="scientific">Dioscorea alata</name>
    <name type="common">Purple yam</name>
    <dbReference type="NCBI Taxonomy" id="55571"/>
    <lineage>
        <taxon>Eukaryota</taxon>
        <taxon>Viridiplantae</taxon>
        <taxon>Streptophyta</taxon>
        <taxon>Embryophyta</taxon>
        <taxon>Tracheophyta</taxon>
        <taxon>Spermatophyta</taxon>
        <taxon>Magnoliopsida</taxon>
        <taxon>Liliopsida</taxon>
        <taxon>Dioscoreales</taxon>
        <taxon>Dioscoreaceae</taxon>
        <taxon>Dioscorea</taxon>
    </lineage>
</organism>
<evidence type="ECO:0000313" key="2">
    <source>
        <dbReference type="Proteomes" id="UP000827976"/>
    </source>
</evidence>
<proteinExistence type="predicted"/>
<sequence length="179" mass="20439">MSGSHYKPSDKEKYTSKDDKGVITIKPRGLNVVWGADERYWKIDTKNDNSDAELVQVCWLEVTGEIPVNDNYLKPKQEYKLIFNVELKPDAFGWKESPVQFMVKPGKGRKWKRCYLGSSQKNTNKLQDPFQAPADDKEIGFKFQVADGAKTVSFGMFEIWKGTWKGGLIIKSVQVEPVN</sequence>
<reference evidence="2" key="1">
    <citation type="journal article" date="2022" name="Nat. Commun.">
        <title>Chromosome evolution and the genetic basis of agronomically important traits in greater yam.</title>
        <authorList>
            <person name="Bredeson J.V."/>
            <person name="Lyons J.B."/>
            <person name="Oniyinde I.O."/>
            <person name="Okereke N.R."/>
            <person name="Kolade O."/>
            <person name="Nnabue I."/>
            <person name="Nwadili C.O."/>
            <person name="Hribova E."/>
            <person name="Parker M."/>
            <person name="Nwogha J."/>
            <person name="Shu S."/>
            <person name="Carlson J."/>
            <person name="Kariba R."/>
            <person name="Muthemba S."/>
            <person name="Knop K."/>
            <person name="Barton G.J."/>
            <person name="Sherwood A.V."/>
            <person name="Lopez-Montes A."/>
            <person name="Asiedu R."/>
            <person name="Jamnadass R."/>
            <person name="Muchugi A."/>
            <person name="Goodstein D."/>
            <person name="Egesi C.N."/>
            <person name="Featherston J."/>
            <person name="Asfaw A."/>
            <person name="Simpson G.G."/>
            <person name="Dolezel J."/>
            <person name="Hendre P.S."/>
            <person name="Van Deynze A."/>
            <person name="Kumar P.L."/>
            <person name="Obidiegwu J.E."/>
            <person name="Bhattacharjee R."/>
            <person name="Rokhsar D.S."/>
        </authorList>
    </citation>
    <scope>NUCLEOTIDE SEQUENCE [LARGE SCALE GENOMIC DNA]</scope>
    <source>
        <strain evidence="2">cv. TDa95/00328</strain>
    </source>
</reference>
<dbReference type="EMBL" id="CM037029">
    <property type="protein sequence ID" value="KAH7654488.1"/>
    <property type="molecule type" value="Genomic_DNA"/>
</dbReference>
<keyword evidence="2" id="KW-1185">Reference proteome</keyword>
<protein>
    <submittedName>
        <fullName evidence="1">Phloem protein 2-like protein</fullName>
    </submittedName>
</protein>